<dbReference type="InterPro" id="IPR000835">
    <property type="entry name" value="HTH_MarR-typ"/>
</dbReference>
<dbReference type="InterPro" id="IPR036388">
    <property type="entry name" value="WH-like_DNA-bd_sf"/>
</dbReference>
<dbReference type="SUPFAM" id="SSF46785">
    <property type="entry name" value="Winged helix' DNA-binding domain"/>
    <property type="match status" value="1"/>
</dbReference>
<dbReference type="PANTHER" id="PTHR33164">
    <property type="entry name" value="TRANSCRIPTIONAL REGULATOR, MARR FAMILY"/>
    <property type="match status" value="1"/>
</dbReference>
<protein>
    <recommendedName>
        <fullName evidence="1">HTH marR-type domain-containing protein</fullName>
    </recommendedName>
</protein>
<evidence type="ECO:0000259" key="1">
    <source>
        <dbReference type="PROSITE" id="PS50995"/>
    </source>
</evidence>
<dbReference type="SMART" id="SM00347">
    <property type="entry name" value="HTH_MARR"/>
    <property type="match status" value="1"/>
</dbReference>
<feature type="domain" description="HTH marR-type" evidence="1">
    <location>
        <begin position="1"/>
        <end position="144"/>
    </location>
</feature>
<evidence type="ECO:0000313" key="3">
    <source>
        <dbReference type="Proteomes" id="UP000660265"/>
    </source>
</evidence>
<gene>
    <name evidence="2" type="ORF">GCM10011583_24470</name>
</gene>
<name>A0ABQ2E3Z7_9ACTN</name>
<accession>A0ABQ2E3Z7</accession>
<dbReference type="RefSeq" id="WP_229700819.1">
    <property type="nucleotide sequence ID" value="NZ_BMMV01000006.1"/>
</dbReference>
<keyword evidence="3" id="KW-1185">Reference proteome</keyword>
<dbReference type="PROSITE" id="PS50995">
    <property type="entry name" value="HTH_MARR_2"/>
    <property type="match status" value="1"/>
</dbReference>
<proteinExistence type="predicted"/>
<dbReference type="InterPro" id="IPR039422">
    <property type="entry name" value="MarR/SlyA-like"/>
</dbReference>
<dbReference type="Pfam" id="PF12802">
    <property type="entry name" value="MarR_2"/>
    <property type="match status" value="1"/>
</dbReference>
<dbReference type="Proteomes" id="UP000660265">
    <property type="component" value="Unassembled WGS sequence"/>
</dbReference>
<dbReference type="Gene3D" id="1.10.10.10">
    <property type="entry name" value="Winged helix-like DNA-binding domain superfamily/Winged helix DNA-binding domain"/>
    <property type="match status" value="1"/>
</dbReference>
<reference evidence="3" key="1">
    <citation type="journal article" date="2019" name="Int. J. Syst. Evol. Microbiol.">
        <title>The Global Catalogue of Microorganisms (GCM) 10K type strain sequencing project: providing services to taxonomists for standard genome sequencing and annotation.</title>
        <authorList>
            <consortium name="The Broad Institute Genomics Platform"/>
            <consortium name="The Broad Institute Genome Sequencing Center for Infectious Disease"/>
            <person name="Wu L."/>
            <person name="Ma J."/>
        </authorList>
    </citation>
    <scope>NUCLEOTIDE SEQUENCE [LARGE SCALE GENOMIC DNA]</scope>
    <source>
        <strain evidence="3">CGMCC 4.7275</strain>
    </source>
</reference>
<dbReference type="EMBL" id="BMMV01000006">
    <property type="protein sequence ID" value="GGJ92117.1"/>
    <property type="molecule type" value="Genomic_DNA"/>
</dbReference>
<organism evidence="2 3">
    <name type="scientific">Streptomyces camponoticapitis</name>
    <dbReference type="NCBI Taxonomy" id="1616125"/>
    <lineage>
        <taxon>Bacteria</taxon>
        <taxon>Bacillati</taxon>
        <taxon>Actinomycetota</taxon>
        <taxon>Actinomycetes</taxon>
        <taxon>Kitasatosporales</taxon>
        <taxon>Streptomycetaceae</taxon>
        <taxon>Streptomyces</taxon>
    </lineage>
</organism>
<evidence type="ECO:0000313" key="2">
    <source>
        <dbReference type="EMBL" id="GGJ92117.1"/>
    </source>
</evidence>
<dbReference type="PANTHER" id="PTHR33164:SF99">
    <property type="entry name" value="MARR FAMILY REGULATORY PROTEIN"/>
    <property type="match status" value="1"/>
</dbReference>
<sequence length="166" mass="18425">MSRAVRNTAEPDLGVLAGRLLFAAQGELFLRLRALGFDDIKPRQGAVLAYLQPDGIRATELARISGTHKQVIGTLVDELTALGYVERQSDPADRRAKLVCPTERGRAQMAAADQIMAEMQVRHARRLGEDVYAEFKRVFMDVVEQQRRDLRNAGDDASESVDSSLE</sequence>
<dbReference type="InterPro" id="IPR036390">
    <property type="entry name" value="WH_DNA-bd_sf"/>
</dbReference>
<comment type="caution">
    <text evidence="2">The sequence shown here is derived from an EMBL/GenBank/DDBJ whole genome shotgun (WGS) entry which is preliminary data.</text>
</comment>